<evidence type="ECO:0000256" key="1">
    <source>
        <dbReference type="SAM" id="MobiDB-lite"/>
    </source>
</evidence>
<dbReference type="EMBL" id="JAKWFO010000002">
    <property type="protein sequence ID" value="KAI9638807.1"/>
    <property type="molecule type" value="Genomic_DNA"/>
</dbReference>
<comment type="caution">
    <text evidence="2">The sequence shown here is derived from an EMBL/GenBank/DDBJ whole genome shotgun (WGS) entry which is preliminary data.</text>
</comment>
<name>A0AA38HCZ9_9TREE</name>
<dbReference type="AlphaFoldDB" id="A0AA38HCZ9"/>
<dbReference type="Proteomes" id="UP001164286">
    <property type="component" value="Unassembled WGS sequence"/>
</dbReference>
<sequence>MSGAPPPAKRARSDTTAGVTSADLPKITSSDLARIPHASVPKLLAALLEFHPANATLISSFIPPAPIIKPYVPPPPPPPPVRKNRPILKFSHFVEEFTEIINKYHPPRKEAKAAQAAFEEVGGMIISILEDCDENESDHYETRKNAFETLIELAEAALYNAEDEGLMAKILNDLFNDPISEGLGDLMEIIEGKGEVERLSKDGGKSKVRRLQDSYVLAGCSDEAFDFLLEAFDIVEGEDSEDDEAE</sequence>
<keyword evidence="3" id="KW-1185">Reference proteome</keyword>
<accession>A0AA38HCZ9</accession>
<evidence type="ECO:0000313" key="2">
    <source>
        <dbReference type="EMBL" id="KAI9638807.1"/>
    </source>
</evidence>
<feature type="region of interest" description="Disordered" evidence="1">
    <location>
        <begin position="1"/>
        <end position="23"/>
    </location>
</feature>
<organism evidence="2 3">
    <name type="scientific">Dioszegia hungarica</name>
    <dbReference type="NCBI Taxonomy" id="4972"/>
    <lineage>
        <taxon>Eukaryota</taxon>
        <taxon>Fungi</taxon>
        <taxon>Dikarya</taxon>
        <taxon>Basidiomycota</taxon>
        <taxon>Agaricomycotina</taxon>
        <taxon>Tremellomycetes</taxon>
        <taxon>Tremellales</taxon>
        <taxon>Bulleribasidiaceae</taxon>
        <taxon>Dioszegia</taxon>
    </lineage>
</organism>
<reference evidence="2" key="1">
    <citation type="journal article" date="2022" name="G3 (Bethesda)">
        <title>High quality genome of the basidiomycete yeast Dioszegia hungarica PDD-24b-2 isolated from cloud water.</title>
        <authorList>
            <person name="Jarrige D."/>
            <person name="Haridas S."/>
            <person name="Bleykasten-Grosshans C."/>
            <person name="Joly M."/>
            <person name="Nadalig T."/>
            <person name="Sancelme M."/>
            <person name="Vuilleumier S."/>
            <person name="Grigoriev I.V."/>
            <person name="Amato P."/>
            <person name="Bringel F."/>
        </authorList>
    </citation>
    <scope>NUCLEOTIDE SEQUENCE</scope>
    <source>
        <strain evidence="2">PDD-24b-2</strain>
    </source>
</reference>
<evidence type="ECO:0000313" key="3">
    <source>
        <dbReference type="Proteomes" id="UP001164286"/>
    </source>
</evidence>
<dbReference type="RefSeq" id="XP_052948584.1">
    <property type="nucleotide sequence ID" value="XM_053091723.1"/>
</dbReference>
<gene>
    <name evidence="2" type="ORF">MKK02DRAFT_41834</name>
</gene>
<dbReference type="GeneID" id="77730928"/>
<protein>
    <submittedName>
        <fullName evidence="2">Uncharacterized protein</fullName>
    </submittedName>
</protein>
<proteinExistence type="predicted"/>